<keyword evidence="8" id="KW-1185">Reference proteome</keyword>
<dbReference type="RefSeq" id="XP_003061987.1">
    <property type="nucleotide sequence ID" value="XM_003061941.1"/>
</dbReference>
<dbReference type="AlphaFoldDB" id="C1N1X1"/>
<evidence type="ECO:0000256" key="5">
    <source>
        <dbReference type="SAM" id="MobiDB-lite"/>
    </source>
</evidence>
<dbReference type="InterPro" id="IPR013024">
    <property type="entry name" value="GGCT-like"/>
</dbReference>
<evidence type="ECO:0000256" key="4">
    <source>
        <dbReference type="ARBA" id="ARBA00030602"/>
    </source>
</evidence>
<feature type="domain" description="Gamma-glutamylcyclotransferase AIG2-like" evidence="6">
    <location>
        <begin position="4"/>
        <end position="118"/>
    </location>
</feature>
<organism evidence="8">
    <name type="scientific">Micromonas pusilla (strain CCMP1545)</name>
    <name type="common">Picoplanktonic green alga</name>
    <dbReference type="NCBI Taxonomy" id="564608"/>
    <lineage>
        <taxon>Eukaryota</taxon>
        <taxon>Viridiplantae</taxon>
        <taxon>Chlorophyta</taxon>
        <taxon>Mamiellophyceae</taxon>
        <taxon>Mamiellales</taxon>
        <taxon>Mamiellaceae</taxon>
        <taxon>Micromonas</taxon>
    </lineage>
</organism>
<comment type="function">
    <text evidence="1">Putative gamma-glutamylcyclotransferase.</text>
</comment>
<sequence>MSRFVYGSLMSPEVLSSLLGRVPPRRPATLRGYRRFAIVDRVYPAVLADETTINDVVDGEVLHGMTRRELAVLDWFEDEAYVLTRVDVTDEDAYSDERVVQAYVYTSDKRHELRGDWDYDAFRAEHLEAYVRMCDEFREDIEDNDLPGDDSSCEGTDDDA</sequence>
<dbReference type="CDD" id="cd06661">
    <property type="entry name" value="GGCT_like"/>
    <property type="match status" value="1"/>
</dbReference>
<comment type="similarity">
    <text evidence="2">Belongs to the gamma-glutamylcyclotransferase family.</text>
</comment>
<dbReference type="OMA" id="DPEPWQK"/>
<dbReference type="EMBL" id="GG663745">
    <property type="protein sequence ID" value="EEH53699.1"/>
    <property type="molecule type" value="Genomic_DNA"/>
</dbReference>
<evidence type="ECO:0000313" key="7">
    <source>
        <dbReference type="EMBL" id="EEH53699.1"/>
    </source>
</evidence>
<dbReference type="InterPro" id="IPR009288">
    <property type="entry name" value="AIG2-like_dom"/>
</dbReference>
<dbReference type="Pfam" id="PF06094">
    <property type="entry name" value="GGACT"/>
    <property type="match status" value="1"/>
</dbReference>
<feature type="region of interest" description="Disordered" evidence="5">
    <location>
        <begin position="141"/>
        <end position="160"/>
    </location>
</feature>
<dbReference type="KEGG" id="mpp:MICPUCDRAFT_20873"/>
<accession>C1N1X1</accession>
<dbReference type="Proteomes" id="UP000001876">
    <property type="component" value="Unassembled WGS sequence"/>
</dbReference>
<keyword evidence="3" id="KW-0808">Transferase</keyword>
<dbReference type="OrthoDB" id="1044435at2759"/>
<evidence type="ECO:0000256" key="2">
    <source>
        <dbReference type="ARBA" id="ARBA00008861"/>
    </source>
</evidence>
<dbReference type="GeneID" id="9687427"/>
<evidence type="ECO:0000259" key="6">
    <source>
        <dbReference type="Pfam" id="PF06094"/>
    </source>
</evidence>
<evidence type="ECO:0000313" key="8">
    <source>
        <dbReference type="Proteomes" id="UP000001876"/>
    </source>
</evidence>
<evidence type="ECO:0000256" key="1">
    <source>
        <dbReference type="ARBA" id="ARBA00002782"/>
    </source>
</evidence>
<dbReference type="GO" id="GO:0016740">
    <property type="term" value="F:transferase activity"/>
    <property type="evidence" value="ECO:0007669"/>
    <property type="project" value="UniProtKB-KW"/>
</dbReference>
<dbReference type="SUPFAM" id="SSF110857">
    <property type="entry name" value="Gamma-glutamyl cyclotransferase-like"/>
    <property type="match status" value="1"/>
</dbReference>
<reference evidence="7 8" key="1">
    <citation type="journal article" date="2009" name="Science">
        <title>Green evolution and dynamic adaptations revealed by genomes of the marine picoeukaryotes Micromonas.</title>
        <authorList>
            <person name="Worden A.Z."/>
            <person name="Lee J.H."/>
            <person name="Mock T."/>
            <person name="Rouze P."/>
            <person name="Simmons M.P."/>
            <person name="Aerts A.L."/>
            <person name="Allen A.E."/>
            <person name="Cuvelier M.L."/>
            <person name="Derelle E."/>
            <person name="Everett M.V."/>
            <person name="Foulon E."/>
            <person name="Grimwood J."/>
            <person name="Gundlach H."/>
            <person name="Henrissat B."/>
            <person name="Napoli C."/>
            <person name="McDonald S.M."/>
            <person name="Parker M.S."/>
            <person name="Rombauts S."/>
            <person name="Salamov A."/>
            <person name="Von Dassow P."/>
            <person name="Badger J.H."/>
            <person name="Coutinho P.M."/>
            <person name="Demir E."/>
            <person name="Dubchak I."/>
            <person name="Gentemann C."/>
            <person name="Eikrem W."/>
            <person name="Gready J.E."/>
            <person name="John U."/>
            <person name="Lanier W."/>
            <person name="Lindquist E.A."/>
            <person name="Lucas S."/>
            <person name="Mayer K.F."/>
            <person name="Moreau H."/>
            <person name="Not F."/>
            <person name="Otillar R."/>
            <person name="Panaud O."/>
            <person name="Pangilinan J."/>
            <person name="Paulsen I."/>
            <person name="Piegu B."/>
            <person name="Poliakov A."/>
            <person name="Robbens S."/>
            <person name="Schmutz J."/>
            <person name="Toulza E."/>
            <person name="Wyss T."/>
            <person name="Zelensky A."/>
            <person name="Zhou K."/>
            <person name="Armbrust E.V."/>
            <person name="Bhattacharya D."/>
            <person name="Goodenough U.W."/>
            <person name="Van de Peer Y."/>
            <person name="Grigoriev I.V."/>
        </authorList>
    </citation>
    <scope>NUCLEOTIDE SEQUENCE [LARGE SCALE GENOMIC DNA]</scope>
    <source>
        <strain evidence="7 8">CCMP1545</strain>
    </source>
</reference>
<gene>
    <name evidence="7" type="ORF">MICPUCDRAFT_20873</name>
</gene>
<dbReference type="PANTHER" id="PTHR31544">
    <property type="entry name" value="AIG2-LIKE PROTEIN D"/>
    <property type="match status" value="1"/>
</dbReference>
<dbReference type="InterPro" id="IPR036568">
    <property type="entry name" value="GGCT-like_sf"/>
</dbReference>
<dbReference type="eggNOG" id="ENOG502S7T1">
    <property type="taxonomic scope" value="Eukaryota"/>
</dbReference>
<proteinExistence type="inferred from homology"/>
<protein>
    <recommendedName>
        <fullName evidence="4">Putative gamma-glutamylcyclotransferase</fullName>
    </recommendedName>
</protein>
<dbReference type="Gene3D" id="3.10.490.10">
    <property type="entry name" value="Gamma-glutamyl cyclotransferase-like"/>
    <property type="match status" value="1"/>
</dbReference>
<dbReference type="PANTHER" id="PTHR31544:SF2">
    <property type="entry name" value="AIG2-LIKE PROTEIN D"/>
    <property type="match status" value="1"/>
</dbReference>
<name>C1N1X1_MICPC</name>
<evidence type="ECO:0000256" key="3">
    <source>
        <dbReference type="ARBA" id="ARBA00022679"/>
    </source>
</evidence>
<dbReference type="InterPro" id="IPR045038">
    <property type="entry name" value="AIG2-like"/>
</dbReference>